<feature type="non-terminal residue" evidence="1">
    <location>
        <position position="1"/>
    </location>
</feature>
<evidence type="ECO:0000313" key="1">
    <source>
        <dbReference type="EMBL" id="KAK1139700.1"/>
    </source>
</evidence>
<name>A0ACC3AQ08_9EURO</name>
<keyword evidence="2" id="KW-1185">Reference proteome</keyword>
<comment type="caution">
    <text evidence="1">The sequence shown here is derived from an EMBL/GenBank/DDBJ whole genome shotgun (WGS) entry which is preliminary data.</text>
</comment>
<dbReference type="EMBL" id="JAOPJF010000100">
    <property type="protein sequence ID" value="KAK1139700.1"/>
    <property type="molecule type" value="Genomic_DNA"/>
</dbReference>
<protein>
    <submittedName>
        <fullName evidence="1">Uncharacterized protein</fullName>
    </submittedName>
</protein>
<dbReference type="Proteomes" id="UP001177260">
    <property type="component" value="Unassembled WGS sequence"/>
</dbReference>
<sequence length="549" mass="62360">RPISTKSIDTQTWFDRGLVWTYSFNHAEAYRCFEQAIAYDPTCAMAYWGLAYAAGPNYNKSWPMFDQKDLRTSVEICYDASRKADELANAETTPVERALIKAVQSRFPDRHPASDFAIVDKSYACAMEEVYQEFGAHDMDVVTLYADSLMHTALRKMFHVKTGLPIEGSPVHKVRRVFDIALEQPAAKTHPGILHLWIHFMEMSHTPAVALPAADKLRHLVPDGGHMHHMPTHLDVLVGDYRRSIDSNTAAVAADEKYLAKKGGKNFYSFYRLHNYHSLIYAGMLAGQLEVVLRALDQMEVSITDDLLRVESPPMADWMEFFKAVRVHAYIRFGLWQDIIALPLPADQALYCVTTTMIHYGKGIAWAAMGKVKKADHERMLYHAAVKTVPPSRKDFPNLIHDVFKVATAMLDGEIEYRRGDYNRAFQSLREAIHWDDNLRYTEPWGWMVPTRHAYAALLLEQGNVEEAAQAYAEDLGLDDSLTRAHQHPNNIWALHGYHECLSRLGRNNEARIIKQQLDLAQQVADVKVNSSCFCRLGAMSVEIGLCCQ</sequence>
<proteinExistence type="predicted"/>
<accession>A0ACC3AQ08</accession>
<gene>
    <name evidence="1" type="ORF">N8T08_000507</name>
</gene>
<reference evidence="1 2" key="1">
    <citation type="journal article" date="2023" name="ACS Omega">
        <title>Identification of the Neoaspergillic Acid Biosynthesis Gene Cluster by Establishing an In Vitro CRISPR-Ribonucleoprotein Genetic System in Aspergillus melleus.</title>
        <authorList>
            <person name="Yuan B."/>
            <person name="Grau M.F."/>
            <person name="Murata R.M."/>
            <person name="Torok T."/>
            <person name="Venkateswaran K."/>
            <person name="Stajich J.E."/>
            <person name="Wang C.C.C."/>
        </authorList>
    </citation>
    <scope>NUCLEOTIDE SEQUENCE [LARGE SCALE GENOMIC DNA]</scope>
    <source>
        <strain evidence="1 2">IMV 1140</strain>
    </source>
</reference>
<evidence type="ECO:0000313" key="2">
    <source>
        <dbReference type="Proteomes" id="UP001177260"/>
    </source>
</evidence>
<organism evidence="1 2">
    <name type="scientific">Aspergillus melleus</name>
    <dbReference type="NCBI Taxonomy" id="138277"/>
    <lineage>
        <taxon>Eukaryota</taxon>
        <taxon>Fungi</taxon>
        <taxon>Dikarya</taxon>
        <taxon>Ascomycota</taxon>
        <taxon>Pezizomycotina</taxon>
        <taxon>Eurotiomycetes</taxon>
        <taxon>Eurotiomycetidae</taxon>
        <taxon>Eurotiales</taxon>
        <taxon>Aspergillaceae</taxon>
        <taxon>Aspergillus</taxon>
        <taxon>Aspergillus subgen. Circumdati</taxon>
    </lineage>
</organism>